<protein>
    <submittedName>
        <fullName evidence="3">Transmembrane sensor</fullName>
    </submittedName>
</protein>
<dbReference type="Proteomes" id="UP000277424">
    <property type="component" value="Unassembled WGS sequence"/>
</dbReference>
<dbReference type="InterPro" id="IPR006860">
    <property type="entry name" value="FecR"/>
</dbReference>
<feature type="domain" description="FecR N-terminal" evidence="2">
    <location>
        <begin position="18"/>
        <end position="59"/>
    </location>
</feature>
<feature type="domain" description="FecR protein" evidence="1">
    <location>
        <begin position="116"/>
        <end position="211"/>
    </location>
</feature>
<dbReference type="AlphaFoldDB" id="A0A420WMP8"/>
<dbReference type="InterPro" id="IPR032623">
    <property type="entry name" value="FecR_N"/>
</dbReference>
<evidence type="ECO:0000259" key="2">
    <source>
        <dbReference type="Pfam" id="PF16220"/>
    </source>
</evidence>
<evidence type="ECO:0000313" key="3">
    <source>
        <dbReference type="EMBL" id="RKQ72260.1"/>
    </source>
</evidence>
<dbReference type="RefSeq" id="WP_121216644.1">
    <property type="nucleotide sequence ID" value="NZ_RBIG01000001.1"/>
</dbReference>
<sequence>MTTTAPLSADDIDPVILDEAAGWLVLLHSGEASARDLQELERWRIRSAAHEAAWQRAENMLGAFRQVPPKLGRDTLARLGSPGRRQLLRLGLLAIAAPTASWLGWRHLPWREWSADLRTATGEQKRFDLADGTRLVLNTASAVNVSFTPTERRLTLLDGEILITTAKDAPPTAPPFILHTGQGRLTPLGTRFAVRQFEGSTRLAVFEGAVEIRPAASGQAAILRAGEQTDFTAIAIQLPAPAEDALWERGMLLARNMPLGALVDELSRYHRGLLRCDPEVAGLIVSGAFPVTDVPTSLTLLEKTLPVRVGRATGYWLTVRAR</sequence>
<keyword evidence="3" id="KW-0472">Membrane</keyword>
<dbReference type="InterPro" id="IPR012373">
    <property type="entry name" value="Ferrdict_sens_TM"/>
</dbReference>
<dbReference type="OrthoDB" id="1098280at2"/>
<accession>A0A420WMP8</accession>
<dbReference type="PANTHER" id="PTHR30273:SF2">
    <property type="entry name" value="PROTEIN FECR"/>
    <property type="match status" value="1"/>
</dbReference>
<evidence type="ECO:0000313" key="4">
    <source>
        <dbReference type="Proteomes" id="UP000277424"/>
    </source>
</evidence>
<keyword evidence="3" id="KW-0812">Transmembrane</keyword>
<dbReference type="PANTHER" id="PTHR30273">
    <property type="entry name" value="PERIPLASMIC SIGNAL SENSOR AND SIGMA FACTOR ACTIVATOR FECR-RELATED"/>
    <property type="match status" value="1"/>
</dbReference>
<dbReference type="EMBL" id="RBIG01000001">
    <property type="protein sequence ID" value="RKQ72260.1"/>
    <property type="molecule type" value="Genomic_DNA"/>
</dbReference>
<organism evidence="3 4">
    <name type="scientific">Oceanibaculum indicum</name>
    <dbReference type="NCBI Taxonomy" id="526216"/>
    <lineage>
        <taxon>Bacteria</taxon>
        <taxon>Pseudomonadati</taxon>
        <taxon>Pseudomonadota</taxon>
        <taxon>Alphaproteobacteria</taxon>
        <taxon>Rhodospirillales</taxon>
        <taxon>Oceanibaculaceae</taxon>
        <taxon>Oceanibaculum</taxon>
    </lineage>
</organism>
<dbReference type="Pfam" id="PF04773">
    <property type="entry name" value="FecR"/>
    <property type="match status" value="1"/>
</dbReference>
<reference evidence="3 4" key="1">
    <citation type="submission" date="2018-10" db="EMBL/GenBank/DDBJ databases">
        <title>Comparative analysis of microorganisms from saline springs in Andes Mountain Range, Colombia.</title>
        <authorList>
            <person name="Rubin E."/>
        </authorList>
    </citation>
    <scope>NUCLEOTIDE SEQUENCE [LARGE SCALE GENOMIC DNA]</scope>
    <source>
        <strain evidence="3 4">USBA 36</strain>
    </source>
</reference>
<dbReference type="GO" id="GO:0016989">
    <property type="term" value="F:sigma factor antagonist activity"/>
    <property type="evidence" value="ECO:0007669"/>
    <property type="project" value="TreeGrafter"/>
</dbReference>
<name>A0A420WMP8_9PROT</name>
<evidence type="ECO:0000259" key="1">
    <source>
        <dbReference type="Pfam" id="PF04773"/>
    </source>
</evidence>
<dbReference type="Gene3D" id="2.60.120.1440">
    <property type="match status" value="1"/>
</dbReference>
<dbReference type="Pfam" id="PF16220">
    <property type="entry name" value="DUF4880"/>
    <property type="match status" value="1"/>
</dbReference>
<dbReference type="PIRSF" id="PIRSF018266">
    <property type="entry name" value="FecR"/>
    <property type="match status" value="1"/>
</dbReference>
<comment type="caution">
    <text evidence="3">The sequence shown here is derived from an EMBL/GenBank/DDBJ whole genome shotgun (WGS) entry which is preliminary data.</text>
</comment>
<gene>
    <name evidence="3" type="ORF">BCL74_0018</name>
</gene>
<proteinExistence type="predicted"/>